<feature type="compositionally biased region" description="Low complexity" evidence="1">
    <location>
        <begin position="176"/>
        <end position="223"/>
    </location>
</feature>
<feature type="region of interest" description="Disordered" evidence="1">
    <location>
        <begin position="108"/>
        <end position="225"/>
    </location>
</feature>
<gene>
    <name evidence="3" type="ORF">NE675_07290</name>
</gene>
<evidence type="ECO:0000256" key="1">
    <source>
        <dbReference type="SAM" id="MobiDB-lite"/>
    </source>
</evidence>
<proteinExistence type="predicted"/>
<dbReference type="Proteomes" id="UP001206692">
    <property type="component" value="Unassembled WGS sequence"/>
</dbReference>
<keyword evidence="2" id="KW-1133">Transmembrane helix</keyword>
<sequence length="257" mass="28375">MTQEKWQDTFVSIKHKIFTARNAKIAAAVIVVAVIAGAGGRYYLHQRHIARHEEQVAAMADMTQAQAKQKGISLINEEQARAAAAKAIGKDESQLDFKEVALFDMDSMKHREGRDEHRKDRRGEEGRERGHDRDEKGRPEMGDRMRPGQDDHQMGPQNHQGGAPNMALQPPQELMTPPEAGQQGQQPAPQGQQPAAQTQQAAQQGQQTAQQGNPPAQGQMQPGFHPMYKVRAVSGSVRYDILIDAVTGSVIHTQIDD</sequence>
<reference evidence="3 4" key="1">
    <citation type="submission" date="2022-06" db="EMBL/GenBank/DDBJ databases">
        <title>Isolation of gut microbiota from human fecal samples.</title>
        <authorList>
            <person name="Pamer E.G."/>
            <person name="Barat B."/>
            <person name="Waligurski E."/>
            <person name="Medina S."/>
            <person name="Paddock L."/>
            <person name="Mostad J."/>
        </authorList>
    </citation>
    <scope>NUCLEOTIDE SEQUENCE [LARGE SCALE GENOMIC DNA]</scope>
    <source>
        <strain evidence="3 4">DFI.1.1</strain>
    </source>
</reference>
<feature type="transmembrane region" description="Helical" evidence="2">
    <location>
        <begin position="25"/>
        <end position="44"/>
    </location>
</feature>
<keyword evidence="4" id="KW-1185">Reference proteome</keyword>
<organism evidence="3 4">
    <name type="scientific">Megasphaera massiliensis</name>
    <dbReference type="NCBI Taxonomy" id="1232428"/>
    <lineage>
        <taxon>Bacteria</taxon>
        <taxon>Bacillati</taxon>
        <taxon>Bacillota</taxon>
        <taxon>Negativicutes</taxon>
        <taxon>Veillonellales</taxon>
        <taxon>Veillonellaceae</taxon>
        <taxon>Megasphaera</taxon>
    </lineage>
</organism>
<keyword evidence="2" id="KW-0812">Transmembrane</keyword>
<dbReference type="EMBL" id="JANGEW010000012">
    <property type="protein sequence ID" value="MCQ5342829.1"/>
    <property type="molecule type" value="Genomic_DNA"/>
</dbReference>
<feature type="compositionally biased region" description="Basic and acidic residues" evidence="1">
    <location>
        <begin position="108"/>
        <end position="153"/>
    </location>
</feature>
<evidence type="ECO:0000313" key="4">
    <source>
        <dbReference type="Proteomes" id="UP001206692"/>
    </source>
</evidence>
<comment type="caution">
    <text evidence="3">The sequence shown here is derived from an EMBL/GenBank/DDBJ whole genome shotgun (WGS) entry which is preliminary data.</text>
</comment>
<keyword evidence="2" id="KW-0472">Membrane</keyword>
<accession>A0ABT1SSP9</accession>
<name>A0ABT1SSP9_9FIRM</name>
<evidence type="ECO:0000256" key="2">
    <source>
        <dbReference type="SAM" id="Phobius"/>
    </source>
</evidence>
<evidence type="ECO:0008006" key="5">
    <source>
        <dbReference type="Google" id="ProtNLM"/>
    </source>
</evidence>
<evidence type="ECO:0000313" key="3">
    <source>
        <dbReference type="EMBL" id="MCQ5342829.1"/>
    </source>
</evidence>
<protein>
    <recommendedName>
        <fullName evidence="5">PepSY domain-containing protein</fullName>
    </recommendedName>
</protein>
<dbReference type="RefSeq" id="WP_062412512.1">
    <property type="nucleotide sequence ID" value="NZ_JAJCIO010000017.1"/>
</dbReference>